<evidence type="ECO:0000313" key="2">
    <source>
        <dbReference type="Proteomes" id="UP001159364"/>
    </source>
</evidence>
<dbReference type="Proteomes" id="UP001159364">
    <property type="component" value="Linkage Group LG12"/>
</dbReference>
<proteinExistence type="predicted"/>
<organism evidence="1 2">
    <name type="scientific">Erythroxylum novogranatense</name>
    <dbReference type="NCBI Taxonomy" id="1862640"/>
    <lineage>
        <taxon>Eukaryota</taxon>
        <taxon>Viridiplantae</taxon>
        <taxon>Streptophyta</taxon>
        <taxon>Embryophyta</taxon>
        <taxon>Tracheophyta</taxon>
        <taxon>Spermatophyta</taxon>
        <taxon>Magnoliopsida</taxon>
        <taxon>eudicotyledons</taxon>
        <taxon>Gunneridae</taxon>
        <taxon>Pentapetalae</taxon>
        <taxon>rosids</taxon>
        <taxon>fabids</taxon>
        <taxon>Malpighiales</taxon>
        <taxon>Erythroxylaceae</taxon>
        <taxon>Erythroxylum</taxon>
    </lineage>
</organism>
<comment type="caution">
    <text evidence="1">The sequence shown here is derived from an EMBL/GenBank/DDBJ whole genome shotgun (WGS) entry which is preliminary data.</text>
</comment>
<name>A0AAV8S7V7_9ROSI</name>
<protein>
    <submittedName>
        <fullName evidence="1">Uncharacterized protein</fullName>
    </submittedName>
</protein>
<evidence type="ECO:0000313" key="1">
    <source>
        <dbReference type="EMBL" id="KAJ8748243.1"/>
    </source>
</evidence>
<keyword evidence="2" id="KW-1185">Reference proteome</keyword>
<dbReference type="EMBL" id="JAIWQS010000012">
    <property type="protein sequence ID" value="KAJ8748243.1"/>
    <property type="molecule type" value="Genomic_DNA"/>
</dbReference>
<gene>
    <name evidence="1" type="ORF">K2173_000651</name>
</gene>
<accession>A0AAV8S7V7</accession>
<dbReference type="AlphaFoldDB" id="A0AAV8S7V7"/>
<reference evidence="1 2" key="1">
    <citation type="submission" date="2021-09" db="EMBL/GenBank/DDBJ databases">
        <title>Genomic insights and catalytic innovation underlie evolution of tropane alkaloids biosynthesis.</title>
        <authorList>
            <person name="Wang Y.-J."/>
            <person name="Tian T."/>
            <person name="Huang J.-P."/>
            <person name="Huang S.-X."/>
        </authorList>
    </citation>
    <scope>NUCLEOTIDE SEQUENCE [LARGE SCALE GENOMIC DNA]</scope>
    <source>
        <strain evidence="1">KIB-2018</strain>
        <tissue evidence="1">Leaf</tissue>
    </source>
</reference>
<sequence length="116" mass="13689">MNGIKALRPDELNRSYQDYGKDDEEIFMEKLGGEEELQNTLKCRMWRVEIENLEIYFQAKDIENHKDIQLKYVAELKVQFWKHIGYGAGIPPTRENVNLIVVCKTKAPQRTEQPDF</sequence>